<evidence type="ECO:0000313" key="3">
    <source>
        <dbReference type="Proteomes" id="UP001597059"/>
    </source>
</evidence>
<dbReference type="EMBL" id="JBHTMN010000011">
    <property type="protein sequence ID" value="MFD1383660.1"/>
    <property type="molecule type" value="Genomic_DNA"/>
</dbReference>
<dbReference type="RefSeq" id="WP_377367137.1">
    <property type="nucleotide sequence ID" value="NZ_JBHTMN010000011.1"/>
</dbReference>
<keyword evidence="3" id="KW-1185">Reference proteome</keyword>
<dbReference type="Pfam" id="PF05437">
    <property type="entry name" value="AzlD"/>
    <property type="match status" value="1"/>
</dbReference>
<feature type="transmembrane region" description="Helical" evidence="1">
    <location>
        <begin position="6"/>
        <end position="27"/>
    </location>
</feature>
<evidence type="ECO:0000256" key="1">
    <source>
        <dbReference type="SAM" id="Phobius"/>
    </source>
</evidence>
<feature type="transmembrane region" description="Helical" evidence="1">
    <location>
        <begin position="94"/>
        <end position="111"/>
    </location>
</feature>
<keyword evidence="1" id="KW-0812">Transmembrane</keyword>
<keyword evidence="1" id="KW-1133">Transmembrane helix</keyword>
<name>A0ABW4B0C3_9GAMM</name>
<keyword evidence="1" id="KW-0472">Membrane</keyword>
<organism evidence="2 3">
    <name type="scientific">Rhodanobacter aciditrophus</name>
    <dbReference type="NCBI Taxonomy" id="1623218"/>
    <lineage>
        <taxon>Bacteria</taxon>
        <taxon>Pseudomonadati</taxon>
        <taxon>Pseudomonadota</taxon>
        <taxon>Gammaproteobacteria</taxon>
        <taxon>Lysobacterales</taxon>
        <taxon>Rhodanobacteraceae</taxon>
        <taxon>Rhodanobacter</taxon>
    </lineage>
</organism>
<sequence length="112" mass="12119">MSGETWLILISIALGTFLIRALPYMWMAKKLTKQEAQGGVAATPIWLTILGPTMIAAMFGTSLIPIEPSPLSWLATLIGCGATYLMWRRTRSMGYPIVVGVLVFGGLIVTFG</sequence>
<evidence type="ECO:0000313" key="2">
    <source>
        <dbReference type="EMBL" id="MFD1383660.1"/>
    </source>
</evidence>
<dbReference type="InterPro" id="IPR008407">
    <property type="entry name" value="Brnchd-chn_aa_trnsp_AzlD"/>
</dbReference>
<accession>A0ABW4B0C3</accession>
<reference evidence="3" key="1">
    <citation type="journal article" date="2019" name="Int. J. Syst. Evol. Microbiol.">
        <title>The Global Catalogue of Microorganisms (GCM) 10K type strain sequencing project: providing services to taxonomists for standard genome sequencing and annotation.</title>
        <authorList>
            <consortium name="The Broad Institute Genomics Platform"/>
            <consortium name="The Broad Institute Genome Sequencing Center for Infectious Disease"/>
            <person name="Wu L."/>
            <person name="Ma J."/>
        </authorList>
    </citation>
    <scope>NUCLEOTIDE SEQUENCE [LARGE SCALE GENOMIC DNA]</scope>
    <source>
        <strain evidence="3">JCM 30774</strain>
    </source>
</reference>
<comment type="caution">
    <text evidence="2">The sequence shown here is derived from an EMBL/GenBank/DDBJ whole genome shotgun (WGS) entry which is preliminary data.</text>
</comment>
<feature type="transmembrane region" description="Helical" evidence="1">
    <location>
        <begin position="39"/>
        <end position="64"/>
    </location>
</feature>
<proteinExistence type="predicted"/>
<feature type="transmembrane region" description="Helical" evidence="1">
    <location>
        <begin position="70"/>
        <end position="87"/>
    </location>
</feature>
<protein>
    <submittedName>
        <fullName evidence="2">AzlD domain-containing protein</fullName>
    </submittedName>
</protein>
<dbReference type="Proteomes" id="UP001597059">
    <property type="component" value="Unassembled WGS sequence"/>
</dbReference>
<gene>
    <name evidence="2" type="ORF">ACFQ45_09795</name>
</gene>